<dbReference type="HOGENOM" id="CLU_176678_0_0_1"/>
<dbReference type="Proteomes" id="UP000054166">
    <property type="component" value="Unassembled WGS sequence"/>
</dbReference>
<dbReference type="OrthoDB" id="3259294at2759"/>
<reference evidence="2" key="2">
    <citation type="submission" date="2015-01" db="EMBL/GenBank/DDBJ databases">
        <title>Evolutionary Origins and Diversification of the Mycorrhizal Mutualists.</title>
        <authorList>
            <consortium name="DOE Joint Genome Institute"/>
            <consortium name="Mycorrhizal Genomics Consortium"/>
            <person name="Kohler A."/>
            <person name="Kuo A."/>
            <person name="Nagy L.G."/>
            <person name="Floudas D."/>
            <person name="Copeland A."/>
            <person name="Barry K.W."/>
            <person name="Cichocki N."/>
            <person name="Veneault-Fourrey C."/>
            <person name="LaButti K."/>
            <person name="Lindquist E.A."/>
            <person name="Lipzen A."/>
            <person name="Lundell T."/>
            <person name="Morin E."/>
            <person name="Murat C."/>
            <person name="Riley R."/>
            <person name="Ohm R."/>
            <person name="Sun H."/>
            <person name="Tunlid A."/>
            <person name="Henrissat B."/>
            <person name="Grigoriev I.V."/>
            <person name="Hibbett D.S."/>
            <person name="Martin F."/>
        </authorList>
    </citation>
    <scope>NUCLEOTIDE SEQUENCE [LARGE SCALE GENOMIC DNA]</scope>
    <source>
        <strain evidence="2">F 1598</strain>
    </source>
</reference>
<evidence type="ECO:0000313" key="1">
    <source>
        <dbReference type="EMBL" id="KIM83086.1"/>
    </source>
</evidence>
<organism evidence="1 2">
    <name type="scientific">Piloderma croceum (strain F 1598)</name>
    <dbReference type="NCBI Taxonomy" id="765440"/>
    <lineage>
        <taxon>Eukaryota</taxon>
        <taxon>Fungi</taxon>
        <taxon>Dikarya</taxon>
        <taxon>Basidiomycota</taxon>
        <taxon>Agaricomycotina</taxon>
        <taxon>Agaricomycetes</taxon>
        <taxon>Agaricomycetidae</taxon>
        <taxon>Atheliales</taxon>
        <taxon>Atheliaceae</taxon>
        <taxon>Piloderma</taxon>
    </lineage>
</organism>
<sequence>IEVGGPMASLYLLKNPDHFTSHIFKTFYWKSYVWEVKSAWPTEGRNNVIDKEVDKLTEKVVIDKRDDEYVALSAVDDYIYRPSKYNDICLYDWIRLCNKFRSEEST</sequence>
<dbReference type="STRING" id="765440.A0A0C3FX42"/>
<feature type="non-terminal residue" evidence="1">
    <location>
        <position position="1"/>
    </location>
</feature>
<dbReference type="AlphaFoldDB" id="A0A0C3FX42"/>
<proteinExistence type="predicted"/>
<evidence type="ECO:0000313" key="2">
    <source>
        <dbReference type="Proteomes" id="UP000054166"/>
    </source>
</evidence>
<name>A0A0C3FX42_PILCF</name>
<reference evidence="1 2" key="1">
    <citation type="submission" date="2014-04" db="EMBL/GenBank/DDBJ databases">
        <authorList>
            <consortium name="DOE Joint Genome Institute"/>
            <person name="Kuo A."/>
            <person name="Tarkka M."/>
            <person name="Buscot F."/>
            <person name="Kohler A."/>
            <person name="Nagy L.G."/>
            <person name="Floudas D."/>
            <person name="Copeland A."/>
            <person name="Barry K.W."/>
            <person name="Cichocki N."/>
            <person name="Veneault-Fourrey C."/>
            <person name="LaButti K."/>
            <person name="Lindquist E.A."/>
            <person name="Lipzen A."/>
            <person name="Lundell T."/>
            <person name="Morin E."/>
            <person name="Murat C."/>
            <person name="Sun H."/>
            <person name="Tunlid A."/>
            <person name="Henrissat B."/>
            <person name="Grigoriev I.V."/>
            <person name="Hibbett D.S."/>
            <person name="Martin F."/>
            <person name="Nordberg H.P."/>
            <person name="Cantor M.N."/>
            <person name="Hua S.X."/>
        </authorList>
    </citation>
    <scope>NUCLEOTIDE SEQUENCE [LARGE SCALE GENOMIC DNA]</scope>
    <source>
        <strain evidence="1 2">F 1598</strain>
    </source>
</reference>
<protein>
    <submittedName>
        <fullName evidence="1">Uncharacterized protein</fullName>
    </submittedName>
</protein>
<accession>A0A0C3FX42</accession>
<keyword evidence="2" id="KW-1185">Reference proteome</keyword>
<dbReference type="EMBL" id="KN832992">
    <property type="protein sequence ID" value="KIM83086.1"/>
    <property type="molecule type" value="Genomic_DNA"/>
</dbReference>
<gene>
    <name evidence="1" type="ORF">PILCRDRAFT_69789</name>
</gene>
<dbReference type="InParanoid" id="A0A0C3FX42"/>